<gene>
    <name evidence="4" type="ORF">J2S43_003746</name>
</gene>
<proteinExistence type="predicted"/>
<organism evidence="4 5">
    <name type="scientific">Catenuloplanes nepalensis</name>
    <dbReference type="NCBI Taxonomy" id="587533"/>
    <lineage>
        <taxon>Bacteria</taxon>
        <taxon>Bacillati</taxon>
        <taxon>Actinomycetota</taxon>
        <taxon>Actinomycetes</taxon>
        <taxon>Micromonosporales</taxon>
        <taxon>Micromonosporaceae</taxon>
        <taxon>Catenuloplanes</taxon>
    </lineage>
</organism>
<dbReference type="InterPro" id="IPR007934">
    <property type="entry name" value="AbfB_ABD"/>
</dbReference>
<reference evidence="4 5" key="1">
    <citation type="submission" date="2023-07" db="EMBL/GenBank/DDBJ databases">
        <title>Sequencing the genomes of 1000 actinobacteria strains.</title>
        <authorList>
            <person name="Klenk H.-P."/>
        </authorList>
    </citation>
    <scope>NUCLEOTIDE SEQUENCE [LARGE SCALE GENOMIC DNA]</scope>
    <source>
        <strain evidence="4 5">DSM 44710</strain>
    </source>
</reference>
<dbReference type="SUPFAM" id="SSF110221">
    <property type="entry name" value="AbfB domain"/>
    <property type="match status" value="1"/>
</dbReference>
<evidence type="ECO:0000259" key="3">
    <source>
        <dbReference type="Pfam" id="PF05270"/>
    </source>
</evidence>
<feature type="compositionally biased region" description="Low complexity" evidence="1">
    <location>
        <begin position="445"/>
        <end position="466"/>
    </location>
</feature>
<feature type="compositionally biased region" description="Low complexity" evidence="1">
    <location>
        <begin position="751"/>
        <end position="768"/>
    </location>
</feature>
<feature type="region of interest" description="Disordered" evidence="1">
    <location>
        <begin position="264"/>
        <end position="291"/>
    </location>
</feature>
<dbReference type="Gene3D" id="1.10.1740.10">
    <property type="match status" value="1"/>
</dbReference>
<feature type="compositionally biased region" description="Low complexity" evidence="1">
    <location>
        <begin position="374"/>
        <end position="391"/>
    </location>
</feature>
<feature type="compositionally biased region" description="Low complexity" evidence="1">
    <location>
        <begin position="402"/>
        <end position="421"/>
    </location>
</feature>
<feature type="compositionally biased region" description="Low complexity" evidence="1">
    <location>
        <begin position="480"/>
        <end position="500"/>
    </location>
</feature>
<dbReference type="Proteomes" id="UP001240984">
    <property type="component" value="Unassembled WGS sequence"/>
</dbReference>
<evidence type="ECO:0000256" key="1">
    <source>
        <dbReference type="SAM" id="MobiDB-lite"/>
    </source>
</evidence>
<dbReference type="EMBL" id="JAUSRA010000001">
    <property type="protein sequence ID" value="MDP9795234.1"/>
    <property type="molecule type" value="Genomic_DNA"/>
</dbReference>
<feature type="region of interest" description="Disordered" evidence="1">
    <location>
        <begin position="751"/>
        <end position="826"/>
    </location>
</feature>
<dbReference type="InterPro" id="IPR036195">
    <property type="entry name" value="AbfB_ABD_sf"/>
</dbReference>
<name>A0ABT9MUW9_9ACTN</name>
<feature type="compositionally biased region" description="Polar residues" evidence="1">
    <location>
        <begin position="359"/>
        <end position="373"/>
    </location>
</feature>
<dbReference type="InterPro" id="IPR013325">
    <property type="entry name" value="RNA_pol_sigma_r2"/>
</dbReference>
<dbReference type="Pfam" id="PF04542">
    <property type="entry name" value="Sigma70_r2"/>
    <property type="match status" value="1"/>
</dbReference>
<feature type="compositionally biased region" description="Low complexity" evidence="1">
    <location>
        <begin position="776"/>
        <end position="794"/>
    </location>
</feature>
<feature type="domain" description="RNA polymerase sigma-70 region 2" evidence="2">
    <location>
        <begin position="26"/>
        <end position="80"/>
    </location>
</feature>
<dbReference type="RefSeq" id="WP_306830869.1">
    <property type="nucleotide sequence ID" value="NZ_JAUSRA010000001.1"/>
</dbReference>
<comment type="caution">
    <text evidence="4">The sequence shown here is derived from an EMBL/GenBank/DDBJ whole genome shotgun (WGS) entry which is preliminary data.</text>
</comment>
<feature type="domain" description="Alpha-L-arabinofuranosidase B arabinose-binding" evidence="3">
    <location>
        <begin position="812"/>
        <end position="921"/>
    </location>
</feature>
<accession>A0ABT9MUW9</accession>
<evidence type="ECO:0000313" key="5">
    <source>
        <dbReference type="Proteomes" id="UP001240984"/>
    </source>
</evidence>
<dbReference type="InterPro" id="IPR007627">
    <property type="entry name" value="RNA_pol_sigma70_r2"/>
</dbReference>
<feature type="region of interest" description="Disordered" evidence="1">
    <location>
        <begin position="351"/>
        <end position="500"/>
    </location>
</feature>
<feature type="region of interest" description="Disordered" evidence="1">
    <location>
        <begin position="520"/>
        <end position="564"/>
    </location>
</feature>
<evidence type="ECO:0000259" key="2">
    <source>
        <dbReference type="Pfam" id="PF04542"/>
    </source>
</evidence>
<evidence type="ECO:0000313" key="4">
    <source>
        <dbReference type="EMBL" id="MDP9795234.1"/>
    </source>
</evidence>
<dbReference type="Pfam" id="PF05270">
    <property type="entry name" value="AbfB"/>
    <property type="match status" value="1"/>
</dbReference>
<dbReference type="CDD" id="cd23399">
    <property type="entry name" value="beta-trefoil_ABD_ABFB"/>
    <property type="match status" value="1"/>
</dbReference>
<feature type="region of interest" description="Disordered" evidence="1">
    <location>
        <begin position="659"/>
        <end position="682"/>
    </location>
</feature>
<sequence>MTEGIDLVVAARVGDRRALAELNALHLPLVYHVAGRALRVHADIEHAVRRTFARAARELAQLRDPDRFRGWLLACTVREIAGVQAAGAGVSTALDGGPADPSADFVSLCVVQHKLTGRRREADEATRWIDGEYSVVLALWWLEAAGLLTRAEVADALRMPPDDVTGRVTVLREQWEQARALVGALRAHPGCPELAALTEGWDHLPAPAWRRGLGLHVGDCPVCGAAIAGLPELVRLLAEKPLVPVPATLVGALASDGLVPPDAARTNPMLGGTAPATPVRSAATGPNGPASGRPGAYSAGWAGAPGTAAAAAAAAGGVAATPGPDTTRSGEVSAGPTVDIAALTAAAGAASASATGRAQPSSDTGTGRPESSSAGRPEATAPGAAAGLARRSTPAESRGDVAAGATSGGAALSRRAAEAPAVGGTATTGSSRHAATAGTRGGASAGNAADDPAAGASRHAASAGSAETRGDATPGGSRHAGAPNAAGASPAGAGAAGAAAGRTRAGSEGVVAGKADGTAALPMIGGKRAPEEAPAWKGTPTRVPGTPAPAEPETAGETPSWRGAPTRIPAVDAPTAMLPAVSGGASAAAAKGSHPREVPPARQQAAIAGAAAIAGGTVAIPKQRGGDADATAVIPRVPADDRDTGTLAGVILPGDQFVPSQTASRHIPPPAGGDGDDDAGAIVPLGEAEEPEHTGRSKKALALAGIAAVVALSTTAGLIINNVIGGDDTLTPIAAPSDAAQYAVPPVVESSASASASPSPSASASPTPSASPSPSPSAVAKPSPTKSPSAAPSSAAPPPGNGVTADRRSLRMASSSDRYVRASGGSVTVERLSAGSSGATFEMVPGLANAACVSLRTPDGRYLRHFDYRVRADSDDGSAVFKADATFCMQQMGGAVLLRSHNYPEHFLRARDSGLYIAQLDRDSAGSMLWVLTDPIG</sequence>
<dbReference type="Gene3D" id="2.80.10.50">
    <property type="match status" value="1"/>
</dbReference>
<keyword evidence="5" id="KW-1185">Reference proteome</keyword>
<protein>
    <submittedName>
        <fullName evidence="4">Uncharacterized protein</fullName>
    </submittedName>
</protein>
<dbReference type="SUPFAM" id="SSF88946">
    <property type="entry name" value="Sigma2 domain of RNA polymerase sigma factors"/>
    <property type="match status" value="1"/>
</dbReference>